<protein>
    <submittedName>
        <fullName evidence="2">MarR family transcriptional regulator</fullName>
    </submittedName>
</protein>
<dbReference type="RefSeq" id="WP_075376738.1">
    <property type="nucleotide sequence ID" value="NZ_MSKJ01000013.1"/>
</dbReference>
<reference evidence="2 3" key="1">
    <citation type="submission" date="2016-12" db="EMBL/GenBank/DDBJ databases">
        <title>Genomic Comparison of strains in the 'Actinomyces naeslundii' Group.</title>
        <authorList>
            <person name="Mughal S.R."/>
            <person name="Do T."/>
            <person name="Gilbert S.C."/>
            <person name="Witherden E.A."/>
            <person name="Didelot X."/>
            <person name="Beighton D."/>
        </authorList>
    </citation>
    <scope>NUCLEOTIDE SEQUENCE [LARGE SCALE GENOMIC DNA]</scope>
    <source>
        <strain evidence="2 3">CCUG 33920</strain>
    </source>
</reference>
<dbReference type="SMART" id="SM00347">
    <property type="entry name" value="HTH_MARR"/>
    <property type="match status" value="1"/>
</dbReference>
<dbReference type="AlphaFoldDB" id="A0A1Q8V991"/>
<dbReference type="InterPro" id="IPR039422">
    <property type="entry name" value="MarR/SlyA-like"/>
</dbReference>
<organism evidence="2 3">
    <name type="scientific">Actinomyces oris</name>
    <dbReference type="NCBI Taxonomy" id="544580"/>
    <lineage>
        <taxon>Bacteria</taxon>
        <taxon>Bacillati</taxon>
        <taxon>Actinomycetota</taxon>
        <taxon>Actinomycetes</taxon>
        <taxon>Actinomycetales</taxon>
        <taxon>Actinomycetaceae</taxon>
        <taxon>Actinomyces</taxon>
    </lineage>
</organism>
<dbReference type="OrthoDB" id="3177763at2"/>
<dbReference type="Gene3D" id="1.10.10.10">
    <property type="entry name" value="Winged helix-like DNA-binding domain superfamily/Winged helix DNA-binding domain"/>
    <property type="match status" value="1"/>
</dbReference>
<sequence length="166" mass="18141">MSIVSRTVDIPPPRRGRRELAEDTGVRLGLHIKSAEQAMMAAKTEALRSFGLTVAQYAAMLSLYYVPEQSSAQLARAAAVTPQTMATVIAKLEQKRLVARRPSSDHAKVLIASLTPEGEALVLRADEAARGIEQRMAEAFTIRERQQLTEMLGRVTALLRGDLSAE</sequence>
<dbReference type="EMBL" id="MSKJ01000013">
    <property type="protein sequence ID" value="OLO44682.1"/>
    <property type="molecule type" value="Genomic_DNA"/>
</dbReference>
<dbReference type="Proteomes" id="UP000186857">
    <property type="component" value="Unassembled WGS sequence"/>
</dbReference>
<dbReference type="InterPro" id="IPR036390">
    <property type="entry name" value="WH_DNA-bd_sf"/>
</dbReference>
<dbReference type="PANTHER" id="PTHR33164:SF43">
    <property type="entry name" value="HTH-TYPE TRANSCRIPTIONAL REPRESSOR YETL"/>
    <property type="match status" value="1"/>
</dbReference>
<dbReference type="GO" id="GO:0003700">
    <property type="term" value="F:DNA-binding transcription factor activity"/>
    <property type="evidence" value="ECO:0007669"/>
    <property type="project" value="InterPro"/>
</dbReference>
<dbReference type="PROSITE" id="PS50995">
    <property type="entry name" value="HTH_MARR_2"/>
    <property type="match status" value="1"/>
</dbReference>
<evidence type="ECO:0000313" key="3">
    <source>
        <dbReference type="Proteomes" id="UP000186857"/>
    </source>
</evidence>
<dbReference type="Pfam" id="PF12802">
    <property type="entry name" value="MarR_2"/>
    <property type="match status" value="1"/>
</dbReference>
<accession>A0A1Q8V991</accession>
<evidence type="ECO:0000259" key="1">
    <source>
        <dbReference type="PROSITE" id="PS50995"/>
    </source>
</evidence>
<evidence type="ECO:0000313" key="2">
    <source>
        <dbReference type="EMBL" id="OLO44682.1"/>
    </source>
</evidence>
<dbReference type="InterPro" id="IPR000835">
    <property type="entry name" value="HTH_MarR-typ"/>
</dbReference>
<feature type="domain" description="HTH marR-type" evidence="1">
    <location>
        <begin position="1"/>
        <end position="157"/>
    </location>
</feature>
<proteinExistence type="predicted"/>
<dbReference type="SUPFAM" id="SSF46785">
    <property type="entry name" value="Winged helix' DNA-binding domain"/>
    <property type="match status" value="1"/>
</dbReference>
<gene>
    <name evidence="2" type="ORF">BKH29_06480</name>
</gene>
<name>A0A1Q8V991_9ACTO</name>
<comment type="caution">
    <text evidence="2">The sequence shown here is derived from an EMBL/GenBank/DDBJ whole genome shotgun (WGS) entry which is preliminary data.</text>
</comment>
<dbReference type="PANTHER" id="PTHR33164">
    <property type="entry name" value="TRANSCRIPTIONAL REGULATOR, MARR FAMILY"/>
    <property type="match status" value="1"/>
</dbReference>
<dbReference type="GO" id="GO:0006950">
    <property type="term" value="P:response to stress"/>
    <property type="evidence" value="ECO:0007669"/>
    <property type="project" value="TreeGrafter"/>
</dbReference>
<dbReference type="InterPro" id="IPR036388">
    <property type="entry name" value="WH-like_DNA-bd_sf"/>
</dbReference>